<dbReference type="InParanoid" id="A0A401G7C0"/>
<accession>A0A401G7C0</accession>
<evidence type="ECO:0000313" key="2">
    <source>
        <dbReference type="EMBL" id="GBE78065.1"/>
    </source>
</evidence>
<feature type="compositionally biased region" description="Polar residues" evidence="1">
    <location>
        <begin position="219"/>
        <end position="238"/>
    </location>
</feature>
<dbReference type="GeneID" id="38774982"/>
<comment type="caution">
    <text evidence="2">The sequence shown here is derived from an EMBL/GenBank/DDBJ whole genome shotgun (WGS) entry which is preliminary data.</text>
</comment>
<dbReference type="AlphaFoldDB" id="A0A401G7C0"/>
<dbReference type="OrthoDB" id="2757503at2759"/>
<name>A0A401G7C0_9APHY</name>
<dbReference type="Proteomes" id="UP000287166">
    <property type="component" value="Unassembled WGS sequence"/>
</dbReference>
<dbReference type="EMBL" id="BFAD01000001">
    <property type="protein sequence ID" value="GBE78065.1"/>
    <property type="molecule type" value="Genomic_DNA"/>
</dbReference>
<proteinExistence type="predicted"/>
<gene>
    <name evidence="2" type="ORF">SCP_0109470</name>
</gene>
<dbReference type="RefSeq" id="XP_027608978.1">
    <property type="nucleotide sequence ID" value="XM_027753177.1"/>
</dbReference>
<evidence type="ECO:0000313" key="3">
    <source>
        <dbReference type="Proteomes" id="UP000287166"/>
    </source>
</evidence>
<feature type="compositionally biased region" description="Low complexity" evidence="1">
    <location>
        <begin position="239"/>
        <end position="251"/>
    </location>
</feature>
<sequence>MRHTSVFDRALARAQVLYSPFLIIPCLMAPLAPRHSSQYSRARYGPPALRIFTQGQSPQPRMADIAIERFKQCLNIRHDNDEQLDSSRKLHPHFCLSTWDRQLACHEALTDIEDAAVGAARLADIAFIGIGIRPEWLSKEPLTADTVKIDVILTCQFEQYPQWKTAIDKIQHIVQEEIGVPHILGYSSRLDEVTPGPEYALDLETRRICSNPIRLATKPASSQPRTSSSARPLTSATVAASSSQHRSAPSSKEQSGSLGVKAMTSQIAAAAGISLSQGSAPLERTAELLSHASQPLLVHHRTAITLLH</sequence>
<organism evidence="2 3">
    <name type="scientific">Sparassis crispa</name>
    <dbReference type="NCBI Taxonomy" id="139825"/>
    <lineage>
        <taxon>Eukaryota</taxon>
        <taxon>Fungi</taxon>
        <taxon>Dikarya</taxon>
        <taxon>Basidiomycota</taxon>
        <taxon>Agaricomycotina</taxon>
        <taxon>Agaricomycetes</taxon>
        <taxon>Polyporales</taxon>
        <taxon>Sparassidaceae</taxon>
        <taxon>Sparassis</taxon>
    </lineage>
</organism>
<feature type="region of interest" description="Disordered" evidence="1">
    <location>
        <begin position="214"/>
        <end position="259"/>
    </location>
</feature>
<protein>
    <submittedName>
        <fullName evidence="2">Uncharacterized protein</fullName>
    </submittedName>
</protein>
<evidence type="ECO:0000256" key="1">
    <source>
        <dbReference type="SAM" id="MobiDB-lite"/>
    </source>
</evidence>
<reference evidence="2 3" key="1">
    <citation type="journal article" date="2018" name="Sci. Rep.">
        <title>Genome sequence of the cauliflower mushroom Sparassis crispa (Hanabiratake) and its association with beneficial usage.</title>
        <authorList>
            <person name="Kiyama R."/>
            <person name="Furutani Y."/>
            <person name="Kawaguchi K."/>
            <person name="Nakanishi T."/>
        </authorList>
    </citation>
    <scope>NUCLEOTIDE SEQUENCE [LARGE SCALE GENOMIC DNA]</scope>
</reference>
<keyword evidence="3" id="KW-1185">Reference proteome</keyword>